<reference evidence="6 7" key="1">
    <citation type="journal article" date="2018" name="Plant J.">
        <title>Genome sequences of Chlorella sorokiniana UTEX 1602 and Micractinium conductrix SAG 241.80: implications to maltose excretion by a green alga.</title>
        <authorList>
            <person name="Arriola M.B."/>
            <person name="Velmurugan N."/>
            <person name="Zhang Y."/>
            <person name="Plunkett M.H."/>
            <person name="Hondzo H."/>
            <person name="Barney B.M."/>
        </authorList>
    </citation>
    <scope>NUCLEOTIDE SEQUENCE [LARGE SCALE GENOMIC DNA]</scope>
    <source>
        <strain evidence="7">UTEX 1602</strain>
    </source>
</reference>
<name>A0A2P6U5J2_CHLSO</name>
<keyword evidence="4" id="KW-0472">Membrane</keyword>
<feature type="compositionally biased region" description="Gly residues" evidence="3">
    <location>
        <begin position="538"/>
        <end position="552"/>
    </location>
</feature>
<feature type="compositionally biased region" description="Gly residues" evidence="3">
    <location>
        <begin position="649"/>
        <end position="658"/>
    </location>
</feature>
<feature type="compositionally biased region" description="Low complexity" evidence="3">
    <location>
        <begin position="572"/>
        <end position="587"/>
    </location>
</feature>
<feature type="transmembrane region" description="Helical" evidence="4">
    <location>
        <begin position="26"/>
        <end position="55"/>
    </location>
</feature>
<accession>A0A2P6U5J2</accession>
<feature type="domain" description="RRM" evidence="5">
    <location>
        <begin position="294"/>
        <end position="361"/>
    </location>
</feature>
<comment type="caution">
    <text evidence="6">The sequence shown here is derived from an EMBL/GenBank/DDBJ whole genome shotgun (WGS) entry which is preliminary data.</text>
</comment>
<organism evidence="6 7">
    <name type="scientific">Chlorella sorokiniana</name>
    <name type="common">Freshwater green alga</name>
    <dbReference type="NCBI Taxonomy" id="3076"/>
    <lineage>
        <taxon>Eukaryota</taxon>
        <taxon>Viridiplantae</taxon>
        <taxon>Chlorophyta</taxon>
        <taxon>core chlorophytes</taxon>
        <taxon>Trebouxiophyceae</taxon>
        <taxon>Chlorellales</taxon>
        <taxon>Chlorellaceae</taxon>
        <taxon>Chlorella clade</taxon>
        <taxon>Chlorella</taxon>
    </lineage>
</organism>
<dbReference type="InterPro" id="IPR000504">
    <property type="entry name" value="RRM_dom"/>
</dbReference>
<dbReference type="SUPFAM" id="SSF54928">
    <property type="entry name" value="RNA-binding domain, RBD"/>
    <property type="match status" value="2"/>
</dbReference>
<dbReference type="Proteomes" id="UP000239899">
    <property type="component" value="Unassembled WGS sequence"/>
</dbReference>
<feature type="region of interest" description="Disordered" evidence="3">
    <location>
        <begin position="490"/>
        <end position="667"/>
    </location>
</feature>
<keyword evidence="4" id="KW-1133">Transmembrane helix</keyword>
<evidence type="ECO:0000256" key="3">
    <source>
        <dbReference type="SAM" id="MobiDB-lite"/>
    </source>
</evidence>
<proteinExistence type="predicted"/>
<dbReference type="CDD" id="cd12254">
    <property type="entry name" value="RRM_hnRNPH_ESRPs_RBM12_like"/>
    <property type="match status" value="1"/>
</dbReference>
<dbReference type="STRING" id="3076.A0A2P6U5J2"/>
<dbReference type="PANTHER" id="PTHR13976">
    <property type="entry name" value="HETEROGENEOUS NUCLEAR RIBONUCLEOPROTEIN-RELATED"/>
    <property type="match status" value="1"/>
</dbReference>
<evidence type="ECO:0000256" key="2">
    <source>
        <dbReference type="ARBA" id="ARBA00022884"/>
    </source>
</evidence>
<feature type="compositionally biased region" description="Basic residues" evidence="3">
    <location>
        <begin position="612"/>
        <end position="633"/>
    </location>
</feature>
<keyword evidence="1" id="KW-0677">Repeat</keyword>
<keyword evidence="7" id="KW-1185">Reference proteome</keyword>
<dbReference type="Gene3D" id="3.30.70.330">
    <property type="match status" value="3"/>
</dbReference>
<dbReference type="InterPro" id="IPR035979">
    <property type="entry name" value="RBD_domain_sf"/>
</dbReference>
<evidence type="ECO:0000259" key="5">
    <source>
        <dbReference type="Pfam" id="PF00076"/>
    </source>
</evidence>
<evidence type="ECO:0000313" key="6">
    <source>
        <dbReference type="EMBL" id="PRW61588.1"/>
    </source>
</evidence>
<gene>
    <name evidence="6" type="ORF">C2E21_0411</name>
</gene>
<dbReference type="EMBL" id="LHPG02000001">
    <property type="protein sequence ID" value="PRW61588.1"/>
    <property type="molecule type" value="Genomic_DNA"/>
</dbReference>
<keyword evidence="2" id="KW-0694">RNA-binding</keyword>
<feature type="transmembrane region" description="Helical" evidence="4">
    <location>
        <begin position="62"/>
        <end position="80"/>
    </location>
</feature>
<evidence type="ECO:0000256" key="4">
    <source>
        <dbReference type="SAM" id="Phobius"/>
    </source>
</evidence>
<sequence length="667" mass="68425">MTALGLGAALAFGAAALSMSWVFIPLLAAVFGMPALMAGGMAAGVFATAAAGAFLLPTLVQLALIGGGLWLGATVVQAYFGGGGGTIDPDSTIDVEAHSVDDDWRNEMFREKREREQELRDFDDLTGEAYVVFNSLEEAQKACSKDKDIFCPKSGDRYVRVSIEQDVSAADLAATSNASSGKVPNAKRGGPKLESVVKVSGLPRTITPPEVLSLFWGWQVRPASTYILGAAEESPHVEALVDFQVQEHAALAVAQRHGTTITTAAGVFQLSVRHASKAEWDAAVAAQQVNDGILRVKGLPTQAGPSDVLAFFQSYNIKPGGVHVQPASENKRSKQAMVEFEGAAEAARALQEKNRQQFGGTDRFCLLLHASRAELEQELARFQQQQQQQQPVPAASGSFGYGPGMAPHPGAMAAAAAAAASMGVPGAGGLQPWGPAGVQPAQAPNTAAARYMVQDLTTGQRVFLDPRFNLSSFGVLPPAFASSAAATAGTTAGGTATAPARDSQRVQSELDATATSGGPEEQQLAGQAGAAAATADGSGNGSGEGSGEGPSGSGAIDARGGAVGNGNGHSSGNGHSVAAAGGASVRGHGVGAADGSGHAMLGTSGQSEQKQQHRHHHHRHKHHSHHHHHHQHAQHCLSKPSSSGDEGRTNGGSGGGSNEGSDVQQLL</sequence>
<keyword evidence="4" id="KW-0812">Transmembrane</keyword>
<feature type="compositionally biased region" description="Low complexity" evidence="3">
    <location>
        <begin position="517"/>
        <end position="537"/>
    </location>
</feature>
<dbReference type="InterPro" id="IPR012677">
    <property type="entry name" value="Nucleotide-bd_a/b_plait_sf"/>
</dbReference>
<dbReference type="AlphaFoldDB" id="A0A2P6U5J2"/>
<dbReference type="Pfam" id="PF00076">
    <property type="entry name" value="RRM_1"/>
    <property type="match status" value="1"/>
</dbReference>
<evidence type="ECO:0000256" key="1">
    <source>
        <dbReference type="ARBA" id="ARBA00022737"/>
    </source>
</evidence>
<feature type="compositionally biased region" description="Low complexity" evidence="3">
    <location>
        <begin position="490"/>
        <end position="500"/>
    </location>
</feature>
<dbReference type="InterPro" id="IPR050666">
    <property type="entry name" value="ESRP"/>
</dbReference>
<protein>
    <submittedName>
        <fullName evidence="6">Heterogeneous nuclear ribonucleo F isoform B</fullName>
    </submittedName>
</protein>
<dbReference type="OrthoDB" id="431068at2759"/>
<evidence type="ECO:0000313" key="7">
    <source>
        <dbReference type="Proteomes" id="UP000239899"/>
    </source>
</evidence>
<dbReference type="GO" id="GO:0003723">
    <property type="term" value="F:RNA binding"/>
    <property type="evidence" value="ECO:0007669"/>
    <property type="project" value="UniProtKB-KW"/>
</dbReference>
<feature type="compositionally biased region" description="Gly residues" evidence="3">
    <location>
        <begin position="561"/>
        <end position="571"/>
    </location>
</feature>